<protein>
    <recommendedName>
        <fullName evidence="6">Sortase</fullName>
    </recommendedName>
</protein>
<dbReference type="GeneID" id="78478568"/>
<sequence>MRRSLSLFCLVAACLIALFPVISGLMETHRQQEAVSTFRQEASTVSADRARELEQEARAWNEARRHGQPLSRDYDQILDITQTGIMATLSIPKISVNLPVYHGTGEEVLSAGAGHVEFSDLPLGEPGYHSVLSAHRGMPSARLFTRLDELKAGDLFFVDTPAQSLAYEVTDIQVVEPEDTGVLDPVPGQDLVSLVTCTPYGINTHRLVVTGRRTTVDTTAEDAQAPAVPSARELAFLLAPTGFGAAAFLLYRRKETT</sequence>
<dbReference type="EMBL" id="CP011391">
    <property type="protein sequence ID" value="AMK55095.1"/>
    <property type="molecule type" value="Genomic_DNA"/>
</dbReference>
<evidence type="ECO:0000256" key="3">
    <source>
        <dbReference type="SAM" id="Phobius"/>
    </source>
</evidence>
<dbReference type="PATRIC" id="fig|1702221.3.peg.1909"/>
<name>A0A140DWR8_9FIRM</name>
<evidence type="ECO:0008006" key="6">
    <source>
        <dbReference type="Google" id="ProtNLM"/>
    </source>
</evidence>
<evidence type="ECO:0000313" key="4">
    <source>
        <dbReference type="EMBL" id="AMK55095.1"/>
    </source>
</evidence>
<dbReference type="OrthoDB" id="1648028at2"/>
<accession>A0A140DWR8</accession>
<dbReference type="Pfam" id="PF04203">
    <property type="entry name" value="Sortase"/>
    <property type="match status" value="1"/>
</dbReference>
<keyword evidence="5" id="KW-1185">Reference proteome</keyword>
<gene>
    <name evidence="4" type="ORF">AALO17_19610</name>
</gene>
<keyword evidence="3" id="KW-0472">Membrane</keyword>
<dbReference type="STRING" id="1702221.AALO17_19610"/>
<dbReference type="Gene3D" id="2.40.260.10">
    <property type="entry name" value="Sortase"/>
    <property type="match status" value="1"/>
</dbReference>
<organism evidence="4 5">
    <name type="scientific">Faecalibaculum rodentium</name>
    <dbReference type="NCBI Taxonomy" id="1702221"/>
    <lineage>
        <taxon>Bacteria</taxon>
        <taxon>Bacillati</taxon>
        <taxon>Bacillota</taxon>
        <taxon>Erysipelotrichia</taxon>
        <taxon>Erysipelotrichales</taxon>
        <taxon>Erysipelotrichaceae</taxon>
        <taxon>Faecalibaculum</taxon>
    </lineage>
</organism>
<dbReference type="CDD" id="cd05827">
    <property type="entry name" value="Sortase_C"/>
    <property type="match status" value="1"/>
</dbReference>
<dbReference type="AlphaFoldDB" id="A0A140DWR8"/>
<dbReference type="InterPro" id="IPR042002">
    <property type="entry name" value="Sortase_C"/>
</dbReference>
<feature type="active site" description="Proton donor/acceptor" evidence="2">
    <location>
        <position position="135"/>
    </location>
</feature>
<keyword evidence="1" id="KW-0378">Hydrolase</keyword>
<evidence type="ECO:0000313" key="5">
    <source>
        <dbReference type="Proteomes" id="UP000069771"/>
    </source>
</evidence>
<reference evidence="4 5" key="1">
    <citation type="journal article" date="2016" name="Gut Pathog.">
        <title>Whole genome sequencing of "Faecalibaculum rodentium" ALO17, isolated from C57BL/6J laboratory mouse feces.</title>
        <authorList>
            <person name="Lim S."/>
            <person name="Chang D.H."/>
            <person name="Ahn S."/>
            <person name="Kim B.C."/>
        </authorList>
    </citation>
    <scope>NUCLEOTIDE SEQUENCE [LARGE SCALE GENOMIC DNA]</scope>
    <source>
        <strain evidence="4 5">Alo17</strain>
    </source>
</reference>
<evidence type="ECO:0000256" key="1">
    <source>
        <dbReference type="ARBA" id="ARBA00022801"/>
    </source>
</evidence>
<dbReference type="KEGG" id="fro:AALO17_19610"/>
<evidence type="ECO:0000256" key="2">
    <source>
        <dbReference type="PIRSR" id="PIRSR605754-1"/>
    </source>
</evidence>
<feature type="active site" description="Acyl-thioester intermediate" evidence="2">
    <location>
        <position position="197"/>
    </location>
</feature>
<dbReference type="SUPFAM" id="SSF63817">
    <property type="entry name" value="Sortase"/>
    <property type="match status" value="1"/>
</dbReference>
<dbReference type="NCBIfam" id="NF033745">
    <property type="entry name" value="class_C_sortase"/>
    <property type="match status" value="1"/>
</dbReference>
<feature type="transmembrane region" description="Helical" evidence="3">
    <location>
        <begin position="234"/>
        <end position="251"/>
    </location>
</feature>
<dbReference type="NCBIfam" id="TIGR01076">
    <property type="entry name" value="sortase_fam"/>
    <property type="match status" value="1"/>
</dbReference>
<dbReference type="InterPro" id="IPR005754">
    <property type="entry name" value="Sortase"/>
</dbReference>
<proteinExistence type="predicted"/>
<keyword evidence="3" id="KW-0812">Transmembrane</keyword>
<dbReference type="Proteomes" id="UP000069771">
    <property type="component" value="Chromosome"/>
</dbReference>
<dbReference type="InterPro" id="IPR023365">
    <property type="entry name" value="Sortase_dom-sf"/>
</dbReference>
<keyword evidence="3" id="KW-1133">Transmembrane helix</keyword>
<dbReference type="GO" id="GO:0016787">
    <property type="term" value="F:hydrolase activity"/>
    <property type="evidence" value="ECO:0007669"/>
    <property type="project" value="UniProtKB-KW"/>
</dbReference>
<dbReference type="RefSeq" id="WP_067558338.1">
    <property type="nucleotide sequence ID" value="NZ_CAJTBG010000008.1"/>
</dbReference>